<dbReference type="GO" id="GO:0003824">
    <property type="term" value="F:catalytic activity"/>
    <property type="evidence" value="ECO:0007669"/>
    <property type="project" value="InterPro"/>
</dbReference>
<dbReference type="InterPro" id="IPR005135">
    <property type="entry name" value="Endo/exonuclease/phosphatase"/>
</dbReference>
<dbReference type="Gene3D" id="3.60.10.10">
    <property type="entry name" value="Endonuclease/exonuclease/phosphatase"/>
    <property type="match status" value="1"/>
</dbReference>
<keyword evidence="3" id="KW-1185">Reference proteome</keyword>
<reference evidence="2" key="1">
    <citation type="submission" date="2021-10" db="EMBL/GenBank/DDBJ databases">
        <title>Tropical sea cucumber genome reveals ecological adaptation and Cuvierian tubules defense mechanism.</title>
        <authorList>
            <person name="Chen T."/>
        </authorList>
    </citation>
    <scope>NUCLEOTIDE SEQUENCE</scope>
    <source>
        <strain evidence="2">Nanhai2018</strain>
        <tissue evidence="2">Muscle</tissue>
    </source>
</reference>
<dbReference type="Pfam" id="PF03372">
    <property type="entry name" value="Exo_endo_phos"/>
    <property type="match status" value="1"/>
</dbReference>
<dbReference type="InterPro" id="IPR036691">
    <property type="entry name" value="Endo/exonu/phosph_ase_sf"/>
</dbReference>
<feature type="domain" description="Endonuclease/exonuclease/phosphatase" evidence="1">
    <location>
        <begin position="42"/>
        <end position="244"/>
    </location>
</feature>
<evidence type="ECO:0000313" key="2">
    <source>
        <dbReference type="EMBL" id="KAJ8048007.1"/>
    </source>
</evidence>
<comment type="caution">
    <text evidence="2">The sequence shown here is derived from an EMBL/GenBank/DDBJ whole genome shotgun (WGS) entry which is preliminary data.</text>
</comment>
<organism evidence="2 3">
    <name type="scientific">Holothuria leucospilota</name>
    <name type="common">Black long sea cucumber</name>
    <name type="synonym">Mertensiothuria leucospilota</name>
    <dbReference type="NCBI Taxonomy" id="206669"/>
    <lineage>
        <taxon>Eukaryota</taxon>
        <taxon>Metazoa</taxon>
        <taxon>Echinodermata</taxon>
        <taxon>Eleutherozoa</taxon>
        <taxon>Echinozoa</taxon>
        <taxon>Holothuroidea</taxon>
        <taxon>Aspidochirotacea</taxon>
        <taxon>Aspidochirotida</taxon>
        <taxon>Holothuriidae</taxon>
        <taxon>Holothuria</taxon>
    </lineage>
</organism>
<evidence type="ECO:0000259" key="1">
    <source>
        <dbReference type="Pfam" id="PF03372"/>
    </source>
</evidence>
<sequence length="531" mass="61084">MINEEDLDFVQTPVNCFYSDIENFNVFASSNEKVDFSILHINARSLPKNFDSVLSFIRSVNNYPFSIIAITETWLYENDYTALYNIPNYTFVCKGRSDKRGGGVGLYIKSELEFTIIDNFNISNQLESLFVEINCSGPKKIVTGVIYRPPREDVNAFINDFSDVLNNLNVDRKVCFVTGDFNINLLSRQNANMFENTLSSYSFYPVIDKPTRITEVSATLIDNIFTNINSVTKSTIVRTDFSDHYPIVAICENLRPSRSNVRNITTFKRDTSISKVLNMKLELNSTDWQDVLGDNNAQSAYTTFHNKICDIFHRNCPMRQIKHKKNLQKSSWITSGILKSIRRKNVLYSSYKQSPTYHNSLRYRSFKNKLTTVVRKAKELYYKNYFDQNKANSKKIWSGINSILNRGFSNTNDTGISGKLTDKQNDPNNIQICANNFNDFFTSIGENLASKIGAPTNNFHSYLSDVNIQDTFILHPVSREEVITIIYSLPCKKSSGYDEITNDVLKHICNYIVDPLTHIFEFILLRRCFSR</sequence>
<gene>
    <name evidence="2" type="ORF">HOLleu_00154</name>
</gene>
<dbReference type="PANTHER" id="PTHR33776">
    <property type="entry name" value="ENDO/EXONUCLEASE/PHOSPHATASE DOMAIN-CONTAINING PROTEIN"/>
    <property type="match status" value="1"/>
</dbReference>
<dbReference type="EMBL" id="JAIZAY010000001">
    <property type="protein sequence ID" value="KAJ8048007.1"/>
    <property type="molecule type" value="Genomic_DNA"/>
</dbReference>
<proteinExistence type="predicted"/>
<name>A0A9Q1CMB7_HOLLE</name>
<dbReference type="AlphaFoldDB" id="A0A9Q1CMB7"/>
<protein>
    <recommendedName>
        <fullName evidence="1">Endonuclease/exonuclease/phosphatase domain-containing protein</fullName>
    </recommendedName>
</protein>
<dbReference type="SUPFAM" id="SSF56219">
    <property type="entry name" value="DNase I-like"/>
    <property type="match status" value="1"/>
</dbReference>
<dbReference type="PANTHER" id="PTHR33776:SF4">
    <property type="entry name" value="ENDONUCLEASE_EXONUCLEASE_PHOSPHATASE DOMAIN-CONTAINING PROTEIN"/>
    <property type="match status" value="1"/>
</dbReference>
<accession>A0A9Q1CMB7</accession>
<evidence type="ECO:0000313" key="3">
    <source>
        <dbReference type="Proteomes" id="UP001152320"/>
    </source>
</evidence>
<dbReference type="Proteomes" id="UP001152320">
    <property type="component" value="Chromosome 1"/>
</dbReference>
<dbReference type="OrthoDB" id="6781885at2759"/>